<dbReference type="Gramene" id="Pp3c5_11779V3.1">
    <property type="protein sequence ID" value="PAC:32952633.CDS.1"/>
    <property type="gene ID" value="Pp3c5_11779"/>
</dbReference>
<accession>A0A2K1KJD8</accession>
<name>A0A2K1KJD8_PHYPA</name>
<feature type="compositionally biased region" description="Polar residues" evidence="1">
    <location>
        <begin position="13"/>
        <end position="25"/>
    </location>
</feature>
<dbReference type="EnsemblPlants" id="Pp3c5_11779V3.1">
    <property type="protein sequence ID" value="PAC:32952633.CDS.1"/>
    <property type="gene ID" value="Pp3c5_11779"/>
</dbReference>
<reference evidence="2 4" key="1">
    <citation type="journal article" date="2008" name="Science">
        <title>The Physcomitrella genome reveals evolutionary insights into the conquest of land by plants.</title>
        <authorList>
            <person name="Rensing S."/>
            <person name="Lang D."/>
            <person name="Zimmer A."/>
            <person name="Terry A."/>
            <person name="Salamov A."/>
            <person name="Shapiro H."/>
            <person name="Nishiyama T."/>
            <person name="Perroud P.-F."/>
            <person name="Lindquist E."/>
            <person name="Kamisugi Y."/>
            <person name="Tanahashi T."/>
            <person name="Sakakibara K."/>
            <person name="Fujita T."/>
            <person name="Oishi K."/>
            <person name="Shin-I T."/>
            <person name="Kuroki Y."/>
            <person name="Toyoda A."/>
            <person name="Suzuki Y."/>
            <person name="Hashimoto A."/>
            <person name="Yamaguchi K."/>
            <person name="Sugano A."/>
            <person name="Kohara Y."/>
            <person name="Fujiyama A."/>
            <person name="Anterola A."/>
            <person name="Aoki S."/>
            <person name="Ashton N."/>
            <person name="Barbazuk W.B."/>
            <person name="Barker E."/>
            <person name="Bennetzen J."/>
            <person name="Bezanilla M."/>
            <person name="Blankenship R."/>
            <person name="Cho S.H."/>
            <person name="Dutcher S."/>
            <person name="Estelle M."/>
            <person name="Fawcett J.A."/>
            <person name="Gundlach H."/>
            <person name="Hanada K."/>
            <person name="Heyl A."/>
            <person name="Hicks K.A."/>
            <person name="Hugh J."/>
            <person name="Lohr M."/>
            <person name="Mayer K."/>
            <person name="Melkozernov A."/>
            <person name="Murata T."/>
            <person name="Nelson D."/>
            <person name="Pils B."/>
            <person name="Prigge M."/>
            <person name="Reiss B."/>
            <person name="Renner T."/>
            <person name="Rombauts S."/>
            <person name="Rushton P."/>
            <person name="Sanderfoot A."/>
            <person name="Schween G."/>
            <person name="Shiu S.-H."/>
            <person name="Stueber K."/>
            <person name="Theodoulou F.L."/>
            <person name="Tu H."/>
            <person name="Van de Peer Y."/>
            <person name="Verrier P.J."/>
            <person name="Waters E."/>
            <person name="Wood A."/>
            <person name="Yang L."/>
            <person name="Cove D."/>
            <person name="Cuming A."/>
            <person name="Hasebe M."/>
            <person name="Lucas S."/>
            <person name="Mishler D.B."/>
            <person name="Reski R."/>
            <person name="Grigoriev I."/>
            <person name="Quatrano R.S."/>
            <person name="Boore J.L."/>
        </authorList>
    </citation>
    <scope>NUCLEOTIDE SEQUENCE [LARGE SCALE GENOMIC DNA]</scope>
    <source>
        <strain evidence="3 4">cv. Gransden 2004</strain>
    </source>
</reference>
<feature type="compositionally biased region" description="Low complexity" evidence="1">
    <location>
        <begin position="39"/>
        <end position="59"/>
    </location>
</feature>
<dbReference type="Proteomes" id="UP000006727">
    <property type="component" value="Chromosome 5"/>
</dbReference>
<proteinExistence type="predicted"/>
<reference evidence="2 4" key="2">
    <citation type="journal article" date="2018" name="Plant J.">
        <title>The Physcomitrella patens chromosome-scale assembly reveals moss genome structure and evolution.</title>
        <authorList>
            <person name="Lang D."/>
            <person name="Ullrich K.K."/>
            <person name="Murat F."/>
            <person name="Fuchs J."/>
            <person name="Jenkins J."/>
            <person name="Haas F.B."/>
            <person name="Piednoel M."/>
            <person name="Gundlach H."/>
            <person name="Van Bel M."/>
            <person name="Meyberg R."/>
            <person name="Vives C."/>
            <person name="Morata J."/>
            <person name="Symeonidi A."/>
            <person name="Hiss M."/>
            <person name="Muchero W."/>
            <person name="Kamisugi Y."/>
            <person name="Saleh O."/>
            <person name="Blanc G."/>
            <person name="Decker E.L."/>
            <person name="van Gessel N."/>
            <person name="Grimwood J."/>
            <person name="Hayes R.D."/>
            <person name="Graham S.W."/>
            <person name="Gunter L.E."/>
            <person name="McDaniel S.F."/>
            <person name="Hoernstein S.N.W."/>
            <person name="Larsson A."/>
            <person name="Li F.W."/>
            <person name="Perroud P.F."/>
            <person name="Phillips J."/>
            <person name="Ranjan P."/>
            <person name="Rokshar D.S."/>
            <person name="Rothfels C.J."/>
            <person name="Schneider L."/>
            <person name="Shu S."/>
            <person name="Stevenson D.W."/>
            <person name="Thummler F."/>
            <person name="Tillich M."/>
            <person name="Villarreal Aguilar J.C."/>
            <person name="Widiez T."/>
            <person name="Wong G.K."/>
            <person name="Wymore A."/>
            <person name="Zhang Y."/>
            <person name="Zimmer A.D."/>
            <person name="Quatrano R.S."/>
            <person name="Mayer K.F.X."/>
            <person name="Goodstein D."/>
            <person name="Casacuberta J.M."/>
            <person name="Vandepoele K."/>
            <person name="Reski R."/>
            <person name="Cuming A.C."/>
            <person name="Tuskan G.A."/>
            <person name="Maumus F."/>
            <person name="Salse J."/>
            <person name="Schmutz J."/>
            <person name="Rensing S.A."/>
        </authorList>
    </citation>
    <scope>NUCLEOTIDE SEQUENCE [LARGE SCALE GENOMIC DNA]</scope>
    <source>
        <strain evidence="3 4">cv. Gransden 2004</strain>
    </source>
</reference>
<keyword evidence="4" id="KW-1185">Reference proteome</keyword>
<organism evidence="2">
    <name type="scientific">Physcomitrium patens</name>
    <name type="common">Spreading-leaved earth moss</name>
    <name type="synonym">Physcomitrella patens</name>
    <dbReference type="NCBI Taxonomy" id="3218"/>
    <lineage>
        <taxon>Eukaryota</taxon>
        <taxon>Viridiplantae</taxon>
        <taxon>Streptophyta</taxon>
        <taxon>Embryophyta</taxon>
        <taxon>Bryophyta</taxon>
        <taxon>Bryophytina</taxon>
        <taxon>Bryopsida</taxon>
        <taxon>Funariidae</taxon>
        <taxon>Funariales</taxon>
        <taxon>Funariaceae</taxon>
        <taxon>Physcomitrium</taxon>
    </lineage>
</organism>
<sequence>MATQLGCKELQEMGSQPRNATNQGGTHTGIIKQEDGNQARTTRGSTRAGTRGSTRAGTRARAHFSQLRNLLVCSLLACMNAANDCVSTAMLFPEARRLISVLTRSHKPGGGPNCMISATEPALSPCDMV</sequence>
<gene>
    <name evidence="2" type="ORF">PHYPA_007550</name>
</gene>
<feature type="region of interest" description="Disordered" evidence="1">
    <location>
        <begin position="13"/>
        <end position="60"/>
    </location>
</feature>
<dbReference type="EMBL" id="ABEU02000005">
    <property type="protein sequence ID" value="PNR53875.1"/>
    <property type="molecule type" value="Genomic_DNA"/>
</dbReference>
<protein>
    <submittedName>
        <fullName evidence="2 3">Uncharacterized protein</fullName>
    </submittedName>
</protein>
<evidence type="ECO:0000313" key="2">
    <source>
        <dbReference type="EMBL" id="PNR53875.1"/>
    </source>
</evidence>
<dbReference type="InParanoid" id="A0A2K1KJD8"/>
<dbReference type="AlphaFoldDB" id="A0A2K1KJD8"/>
<evidence type="ECO:0000313" key="4">
    <source>
        <dbReference type="Proteomes" id="UP000006727"/>
    </source>
</evidence>
<evidence type="ECO:0000256" key="1">
    <source>
        <dbReference type="SAM" id="MobiDB-lite"/>
    </source>
</evidence>
<evidence type="ECO:0000313" key="3">
    <source>
        <dbReference type="EnsemblPlants" id="PAC:32952633.CDS.1"/>
    </source>
</evidence>
<reference evidence="3" key="3">
    <citation type="submission" date="2020-12" db="UniProtKB">
        <authorList>
            <consortium name="EnsemblPlants"/>
        </authorList>
    </citation>
    <scope>IDENTIFICATION</scope>
</reference>